<dbReference type="NCBIfam" id="TIGR03920">
    <property type="entry name" value="T7SS_EccD"/>
    <property type="match status" value="1"/>
</dbReference>
<dbReference type="InterPro" id="IPR006707">
    <property type="entry name" value="T7SS_EccD"/>
</dbReference>
<dbReference type="PIRSF" id="PIRSF017804">
    <property type="entry name" value="Secretion_EccD1"/>
    <property type="match status" value="1"/>
</dbReference>
<dbReference type="RefSeq" id="WP_380128291.1">
    <property type="nucleotide sequence ID" value="NZ_JBHSIU010000130.1"/>
</dbReference>
<dbReference type="EMBL" id="JBHSIU010000130">
    <property type="protein sequence ID" value="MFC5007654.1"/>
    <property type="molecule type" value="Genomic_DNA"/>
</dbReference>
<proteinExistence type="inferred from homology"/>
<evidence type="ECO:0000256" key="7">
    <source>
        <dbReference type="SAM" id="Phobius"/>
    </source>
</evidence>
<sequence>MTPRIGIGLARVTVATPKRRIDVALPDNAIVAELLPHLLRHAGEDMGDTDHNSGWVLRRATGALVEPARNLTVQGVRDGEILHLVPGRTDWPELAYDDVVEVIANGARRTGRSWSGPATRRGGITFGVVTFTLGVLAIALSGPPWTIPAAVAGGIALVLALAGLVVARAFGDAPAGGAVAGAALPYAFAAGALAVVPDGIGVTGLGATSVLLGSAALLAVSVLGYVGTAAVRWLFMAGLEVGIVGIITGLLVLAGMPAAGSAAFALTFVIGLLPGYPLIASWLGKLPLPALPNRPEDILVDQPVPKRAGVFAAVARATELLTGMLLAAAVVGAVTIVMLGIDGRTTSILLAASASAALLLRARLFPAARQRVPLLAGGAFGVAVLLLGLVLRTDPGGGRLVVLPALLIVGGAIVAAGLIYSRRPPTPYIGRIADITDVVAIIALIPLACGVIGVYGSIQALFASFGS</sequence>
<dbReference type="Pfam" id="PF19053">
    <property type="entry name" value="EccD"/>
    <property type="match status" value="1"/>
</dbReference>
<dbReference type="InterPro" id="IPR044049">
    <property type="entry name" value="EccD_transm"/>
</dbReference>
<gene>
    <name evidence="9" type="primary">eccD</name>
    <name evidence="9" type="ORF">ACFPIJ_58840</name>
</gene>
<keyword evidence="3" id="KW-1003">Cell membrane</keyword>
<feature type="transmembrane region" description="Helical" evidence="7">
    <location>
        <begin position="347"/>
        <end position="365"/>
    </location>
</feature>
<feature type="transmembrane region" description="Helical" evidence="7">
    <location>
        <begin position="372"/>
        <end position="391"/>
    </location>
</feature>
<evidence type="ECO:0000256" key="5">
    <source>
        <dbReference type="ARBA" id="ARBA00022989"/>
    </source>
</evidence>
<evidence type="ECO:0000256" key="2">
    <source>
        <dbReference type="ARBA" id="ARBA00006162"/>
    </source>
</evidence>
<dbReference type="InterPro" id="IPR024962">
    <property type="entry name" value="YukD-like"/>
</dbReference>
<evidence type="ECO:0000313" key="9">
    <source>
        <dbReference type="EMBL" id="MFC5007654.1"/>
    </source>
</evidence>
<dbReference type="Proteomes" id="UP001595912">
    <property type="component" value="Unassembled WGS sequence"/>
</dbReference>
<feature type="transmembrane region" description="Helical" evidence="7">
    <location>
        <begin position="397"/>
        <end position="420"/>
    </location>
</feature>
<evidence type="ECO:0000256" key="3">
    <source>
        <dbReference type="ARBA" id="ARBA00022475"/>
    </source>
</evidence>
<evidence type="ECO:0000256" key="6">
    <source>
        <dbReference type="ARBA" id="ARBA00023136"/>
    </source>
</evidence>
<feature type="transmembrane region" description="Helical" evidence="7">
    <location>
        <begin position="178"/>
        <end position="196"/>
    </location>
</feature>
<feature type="transmembrane region" description="Helical" evidence="7">
    <location>
        <begin position="432"/>
        <end position="458"/>
    </location>
</feature>
<feature type="transmembrane region" description="Helical" evidence="7">
    <location>
        <begin position="262"/>
        <end position="284"/>
    </location>
</feature>
<keyword evidence="10" id="KW-1185">Reference proteome</keyword>
<dbReference type="Gene3D" id="3.10.20.90">
    <property type="entry name" value="Phosphatidylinositol 3-kinase Catalytic Subunit, Chain A, domain 1"/>
    <property type="match status" value="1"/>
</dbReference>
<feature type="transmembrane region" description="Helical" evidence="7">
    <location>
        <begin position="233"/>
        <end position="256"/>
    </location>
</feature>
<keyword evidence="6 7" id="KW-0472">Membrane</keyword>
<evidence type="ECO:0000256" key="1">
    <source>
        <dbReference type="ARBA" id="ARBA00004651"/>
    </source>
</evidence>
<comment type="similarity">
    <text evidence="2">Belongs to the EccD/Snm4 family.</text>
</comment>
<dbReference type="Pfam" id="PF08817">
    <property type="entry name" value="YukD"/>
    <property type="match status" value="1"/>
</dbReference>
<comment type="caution">
    <text evidence="9">The sequence shown here is derived from an EMBL/GenBank/DDBJ whole genome shotgun (WGS) entry which is preliminary data.</text>
</comment>
<evidence type="ECO:0000313" key="10">
    <source>
        <dbReference type="Proteomes" id="UP001595912"/>
    </source>
</evidence>
<feature type="transmembrane region" description="Helical" evidence="7">
    <location>
        <begin position="122"/>
        <end position="141"/>
    </location>
</feature>
<evidence type="ECO:0000259" key="8">
    <source>
        <dbReference type="Pfam" id="PF19053"/>
    </source>
</evidence>
<feature type="transmembrane region" description="Helical" evidence="7">
    <location>
        <begin position="147"/>
        <end position="166"/>
    </location>
</feature>
<reference evidence="10" key="1">
    <citation type="journal article" date="2019" name="Int. J. Syst. Evol. Microbiol.">
        <title>The Global Catalogue of Microorganisms (GCM) 10K type strain sequencing project: providing services to taxonomists for standard genome sequencing and annotation.</title>
        <authorList>
            <consortium name="The Broad Institute Genomics Platform"/>
            <consortium name="The Broad Institute Genome Sequencing Center for Infectious Disease"/>
            <person name="Wu L."/>
            <person name="Ma J."/>
        </authorList>
    </citation>
    <scope>NUCLEOTIDE SEQUENCE [LARGE SCALE GENOMIC DNA]</scope>
    <source>
        <strain evidence="10">CGMCC 4.7152</strain>
    </source>
</reference>
<evidence type="ECO:0000256" key="4">
    <source>
        <dbReference type="ARBA" id="ARBA00022692"/>
    </source>
</evidence>
<name>A0ABV9WH04_9ACTN</name>
<keyword evidence="5 7" id="KW-1133">Transmembrane helix</keyword>
<feature type="transmembrane region" description="Helical" evidence="7">
    <location>
        <begin position="202"/>
        <end position="226"/>
    </location>
</feature>
<feature type="transmembrane region" description="Helical" evidence="7">
    <location>
        <begin position="320"/>
        <end position="341"/>
    </location>
</feature>
<feature type="domain" description="EccD-like transmembrane" evidence="8">
    <location>
        <begin position="119"/>
        <end position="461"/>
    </location>
</feature>
<accession>A0ABV9WH04</accession>
<organism evidence="9 10">
    <name type="scientific">Dactylosporangium cerinum</name>
    <dbReference type="NCBI Taxonomy" id="1434730"/>
    <lineage>
        <taxon>Bacteria</taxon>
        <taxon>Bacillati</taxon>
        <taxon>Actinomycetota</taxon>
        <taxon>Actinomycetes</taxon>
        <taxon>Micromonosporales</taxon>
        <taxon>Micromonosporaceae</taxon>
        <taxon>Dactylosporangium</taxon>
    </lineage>
</organism>
<comment type="subcellular location">
    <subcellularLocation>
        <location evidence="1">Cell membrane</location>
        <topology evidence="1">Multi-pass membrane protein</topology>
    </subcellularLocation>
</comment>
<keyword evidence="4 7" id="KW-0812">Transmembrane</keyword>
<protein>
    <submittedName>
        <fullName evidence="9">Type VII secretion integral membrane protein EccD</fullName>
    </submittedName>
</protein>